<evidence type="ECO:0000313" key="9">
    <source>
        <dbReference type="RefSeq" id="XP_049312697.1"/>
    </source>
</evidence>
<feature type="compositionally biased region" description="Low complexity" evidence="4">
    <location>
        <begin position="871"/>
        <end position="885"/>
    </location>
</feature>
<dbReference type="Pfam" id="PF23268">
    <property type="entry name" value="RIN1"/>
    <property type="match status" value="1"/>
</dbReference>
<feature type="compositionally biased region" description="Low complexity" evidence="4">
    <location>
        <begin position="267"/>
        <end position="279"/>
    </location>
</feature>
<evidence type="ECO:0000259" key="5">
    <source>
        <dbReference type="PROSITE" id="PS50001"/>
    </source>
</evidence>
<feature type="region of interest" description="Disordered" evidence="4">
    <location>
        <begin position="267"/>
        <end position="293"/>
    </location>
</feature>
<feature type="region of interest" description="Disordered" evidence="4">
    <location>
        <begin position="1475"/>
        <end position="1505"/>
    </location>
</feature>
<name>A0ABM3JTX7_BACDO</name>
<dbReference type="SMART" id="SM00167">
    <property type="entry name" value="VPS9"/>
    <property type="match status" value="1"/>
</dbReference>
<feature type="compositionally biased region" description="Polar residues" evidence="4">
    <location>
        <begin position="280"/>
        <end position="290"/>
    </location>
</feature>
<feature type="region of interest" description="Disordered" evidence="4">
    <location>
        <begin position="1304"/>
        <end position="1327"/>
    </location>
</feature>
<dbReference type="Pfam" id="PF00788">
    <property type="entry name" value="RA"/>
    <property type="match status" value="1"/>
</dbReference>
<dbReference type="PANTHER" id="PTHR23101:SF104">
    <property type="entry name" value="PROTEIN SPRINT"/>
    <property type="match status" value="1"/>
</dbReference>
<feature type="compositionally biased region" description="Low complexity" evidence="4">
    <location>
        <begin position="1063"/>
        <end position="1078"/>
    </location>
</feature>
<feature type="compositionally biased region" description="Low complexity" evidence="4">
    <location>
        <begin position="70"/>
        <end position="79"/>
    </location>
</feature>
<dbReference type="Proteomes" id="UP001652620">
    <property type="component" value="Chromosome 4"/>
</dbReference>
<protein>
    <submittedName>
        <fullName evidence="9">Protein sprint isoform X1</fullName>
    </submittedName>
</protein>
<feature type="compositionally biased region" description="Basic and acidic residues" evidence="4">
    <location>
        <begin position="1115"/>
        <end position="1124"/>
    </location>
</feature>
<feature type="region of interest" description="Disordered" evidence="4">
    <location>
        <begin position="115"/>
        <end position="148"/>
    </location>
</feature>
<feature type="compositionally biased region" description="Low complexity" evidence="4">
    <location>
        <begin position="1093"/>
        <end position="1107"/>
    </location>
</feature>
<dbReference type="InterPro" id="IPR037191">
    <property type="entry name" value="VPS9_dom_sf"/>
</dbReference>
<dbReference type="Gene3D" id="3.30.505.10">
    <property type="entry name" value="SH2 domain"/>
    <property type="match status" value="1"/>
</dbReference>
<dbReference type="SUPFAM" id="SSF55550">
    <property type="entry name" value="SH2 domain"/>
    <property type="match status" value="1"/>
</dbReference>
<gene>
    <name evidence="9" type="primary">LOC105234232</name>
</gene>
<feature type="region of interest" description="Disordered" evidence="4">
    <location>
        <begin position="58"/>
        <end position="102"/>
    </location>
</feature>
<dbReference type="PROSITE" id="PS50200">
    <property type="entry name" value="RA"/>
    <property type="match status" value="1"/>
</dbReference>
<dbReference type="InterPro" id="IPR003123">
    <property type="entry name" value="VPS9"/>
</dbReference>
<feature type="compositionally biased region" description="Polar residues" evidence="4">
    <location>
        <begin position="1263"/>
        <end position="1279"/>
    </location>
</feature>
<dbReference type="RefSeq" id="XP_049312697.1">
    <property type="nucleotide sequence ID" value="XM_049456740.1"/>
</dbReference>
<evidence type="ECO:0000259" key="7">
    <source>
        <dbReference type="PROSITE" id="PS51205"/>
    </source>
</evidence>
<feature type="region of interest" description="Disordered" evidence="4">
    <location>
        <begin position="1052"/>
        <end position="1124"/>
    </location>
</feature>
<dbReference type="InterPro" id="IPR000159">
    <property type="entry name" value="RA_dom"/>
</dbReference>
<dbReference type="InterPro" id="IPR000980">
    <property type="entry name" value="SH2"/>
</dbReference>
<dbReference type="Pfam" id="PF00017">
    <property type="entry name" value="SH2"/>
    <property type="match status" value="1"/>
</dbReference>
<dbReference type="InterPro" id="IPR045046">
    <property type="entry name" value="Vps9-like"/>
</dbReference>
<dbReference type="GeneID" id="105234232"/>
<feature type="compositionally biased region" description="Low complexity" evidence="4">
    <location>
        <begin position="1353"/>
        <end position="1369"/>
    </location>
</feature>
<comment type="similarity">
    <text evidence="1">Belongs to the RIN (Ras interaction/interference) family.</text>
</comment>
<feature type="compositionally biased region" description="Gly residues" evidence="4">
    <location>
        <begin position="84"/>
        <end position="97"/>
    </location>
</feature>
<dbReference type="SUPFAM" id="SSF109993">
    <property type="entry name" value="VPS9 domain"/>
    <property type="match status" value="1"/>
</dbReference>
<dbReference type="PROSITE" id="PS51205">
    <property type="entry name" value="VPS9"/>
    <property type="match status" value="1"/>
</dbReference>
<feature type="compositionally biased region" description="Low complexity" evidence="4">
    <location>
        <begin position="1478"/>
        <end position="1488"/>
    </location>
</feature>
<proteinExistence type="inferred from homology"/>
<evidence type="ECO:0000256" key="3">
    <source>
        <dbReference type="PROSITE-ProRule" id="PRU00191"/>
    </source>
</evidence>
<feature type="compositionally biased region" description="Basic and acidic residues" evidence="4">
    <location>
        <begin position="1"/>
        <end position="13"/>
    </location>
</feature>
<feature type="domain" description="SH2" evidence="5">
    <location>
        <begin position="692"/>
        <end position="785"/>
    </location>
</feature>
<evidence type="ECO:0000259" key="6">
    <source>
        <dbReference type="PROSITE" id="PS50200"/>
    </source>
</evidence>
<accession>A0ABM3JTX7</accession>
<feature type="region of interest" description="Disordered" evidence="4">
    <location>
        <begin position="645"/>
        <end position="674"/>
    </location>
</feature>
<feature type="region of interest" description="Disordered" evidence="4">
    <location>
        <begin position="1258"/>
        <end position="1290"/>
    </location>
</feature>
<dbReference type="Pfam" id="PF02204">
    <property type="entry name" value="VPS9"/>
    <property type="match status" value="1"/>
</dbReference>
<feature type="region of interest" description="Disordered" evidence="4">
    <location>
        <begin position="869"/>
        <end position="891"/>
    </location>
</feature>
<feature type="domain" description="Ras-associating" evidence="6">
    <location>
        <begin position="1904"/>
        <end position="1992"/>
    </location>
</feature>
<evidence type="ECO:0000256" key="2">
    <source>
        <dbReference type="ARBA" id="ARBA00022468"/>
    </source>
</evidence>
<feature type="compositionally biased region" description="Basic and acidic residues" evidence="4">
    <location>
        <begin position="1428"/>
        <end position="1441"/>
    </location>
</feature>
<reference evidence="9" key="1">
    <citation type="submission" date="2025-08" db="UniProtKB">
        <authorList>
            <consortium name="RefSeq"/>
        </authorList>
    </citation>
    <scope>IDENTIFICATION</scope>
    <source>
        <tissue evidence="9">Adult</tissue>
    </source>
</reference>
<feature type="region of interest" description="Disordered" evidence="4">
    <location>
        <begin position="951"/>
        <end position="975"/>
    </location>
</feature>
<dbReference type="SMART" id="SM00252">
    <property type="entry name" value="SH2"/>
    <property type="match status" value="1"/>
</dbReference>
<dbReference type="PANTHER" id="PTHR23101">
    <property type="entry name" value="RAB GDP/GTP EXCHANGE FACTOR"/>
    <property type="match status" value="1"/>
</dbReference>
<organism evidence="8 9">
    <name type="scientific">Bactrocera dorsalis</name>
    <name type="common">Oriental fruit fly</name>
    <name type="synonym">Dacus dorsalis</name>
    <dbReference type="NCBI Taxonomy" id="27457"/>
    <lineage>
        <taxon>Eukaryota</taxon>
        <taxon>Metazoa</taxon>
        <taxon>Ecdysozoa</taxon>
        <taxon>Arthropoda</taxon>
        <taxon>Hexapoda</taxon>
        <taxon>Insecta</taxon>
        <taxon>Pterygota</taxon>
        <taxon>Neoptera</taxon>
        <taxon>Endopterygota</taxon>
        <taxon>Diptera</taxon>
        <taxon>Brachycera</taxon>
        <taxon>Muscomorpha</taxon>
        <taxon>Tephritoidea</taxon>
        <taxon>Tephritidae</taxon>
        <taxon>Bactrocera</taxon>
        <taxon>Bactrocera</taxon>
    </lineage>
</organism>
<keyword evidence="3" id="KW-0727">SH2 domain</keyword>
<keyword evidence="2" id="KW-0343">GTPase activation</keyword>
<dbReference type="Gene3D" id="1.20.1050.80">
    <property type="entry name" value="VPS9 domain"/>
    <property type="match status" value="1"/>
</dbReference>
<dbReference type="InterPro" id="IPR036860">
    <property type="entry name" value="SH2_dom_sf"/>
</dbReference>
<dbReference type="PROSITE" id="PS50001">
    <property type="entry name" value="SH2"/>
    <property type="match status" value="1"/>
</dbReference>
<feature type="compositionally biased region" description="Low complexity" evidence="4">
    <location>
        <begin position="116"/>
        <end position="128"/>
    </location>
</feature>
<feature type="region of interest" description="Disordered" evidence="4">
    <location>
        <begin position="1391"/>
        <end position="1446"/>
    </location>
</feature>
<evidence type="ECO:0000313" key="8">
    <source>
        <dbReference type="Proteomes" id="UP001652620"/>
    </source>
</evidence>
<evidence type="ECO:0000256" key="4">
    <source>
        <dbReference type="SAM" id="MobiDB-lite"/>
    </source>
</evidence>
<dbReference type="SMART" id="SM00314">
    <property type="entry name" value="RA"/>
    <property type="match status" value="1"/>
</dbReference>
<feature type="region of interest" description="Disordered" evidence="4">
    <location>
        <begin position="1"/>
        <end position="27"/>
    </location>
</feature>
<feature type="region of interest" description="Disordered" evidence="4">
    <location>
        <begin position="1193"/>
        <end position="1217"/>
    </location>
</feature>
<sequence length="2001" mass="215958">MTTDEVILRRDKAAANGEPFTEPPPRLRGQSAYLALLSSLATDLDIMLNDLRSSPGSRLLPPTHHLHQRSASNSSTASSPLTVGGAGGGGGNAGSGTGQATTGYLHSALRSNHSNQFGQQQAANAQRQTTHVQTEKRQQQLQQPSKQAAKVQVIPAAATTTITTTTAATSSIPQRYNRYQYHNQQQQQHKPAQTHRCCASAANACNQAKNRTATTTKTAIGATKVTATASTSKQAKTQTATTTTITNSTTRYQQRHNPHATNRLHTSTVTSASSTTTTVGRQMTTNSGDASYSGCESAATAGNVAPLADDDAAAVATHCSGLSAEVRRIEKLPLWSYQHKQLQQPQRLQVQLLQQQRATKAIAVMHTAAAKTSAITGASTSLAASKQDAVSRMTHLGGSDASSGSAISGGGPYGASARLSVASAATTASVTTLTTAQVMDYTRVDGYGTSGGGSDAFRLNWLQPATIFFGYAKDNDMPRTSDSSTQLTTSAVPPATTQNQLKSTTAIAAAAATGNAAHNNNNNSNNNNCNSNNTAGNRRLPFCGLDSIKGSDSNGMGDGVVGGATNLCFDLHGSNSGGINTSNRHTGAGLGGTHDGVQHHDNISEQFHSLDAADSSCCGDEQFEDDMQALLPKCKRYSGDELSQSRTSLVSSSDGGILAEGETSSETSRGTDECPPCDLSLMERLLLTHPVWFLTGIQRSGAVHFLQGKEEGNFIVRGSSQPNTMAVSVRLPPDTGPYIEHYLIQSNDGLLSLESSRFTFDSIPALIAHYAQCCDELPVQLVLPRALREVKNRQQLSSLALLGQEFWRYPMSCPKPQESEANLLDAKSPNSLTETSGLGTTVFSSNSAAPQSSKIFSPTSNLAGLFSQAGTPSDTTSSMSSFTTSGGPQMQLMSPESVDSVILTMSPVDVNNHCNGNAGLTADSTSATNGNLSTFKSNNILPVTAKGIKMNADNGIRPRRPKPPNTLNLDLRKPPAPPLRCFKPLTPSSPLPSEHGLSAANNFTVTTTVTFSMENNNSPHFVEVTTPAAANNMITPSALNSNATFQTFSKRLSPEGECKDTLSSQGSSNGSRWQSQSSKDSNHSQRKILSPCSAGTPTSAMGSSGSSKSRRTKMRKESQHYKESDILESPQIYCRSALGDKISDYEDLWTQESNERTGLLTSFKPTEGAQGKRPDLLAETPTITSLSANLLSPANSTANSASPPRNGDASPTPTADADACDTQQLIQFSADAQPRSRAGLLLPGLMSQSLSEDQFKVCEPTEGDTTPTADTPASRSKQGSPFYAEPADTLREAGLTTASILRRSQRGPLLPANHRHSEPPKSGLARTTMCPLLIPKEFDKIAGSLDELKKKQQQQQQPQAQQAPAQQQPTKRARGRFDQWQLDSSWEFVRKQDGDGDYDENAAEHNANNNYGDYDTEEQWRQQPTSTQEKENSLGREANKENKHKPLTVHQIIAKHFPDLNLPELIHCSTPPQQAYLQQQHNGQNEQKQLNEHHGSQKSFDSQTGCRLSSYDNVGGTYSFCQSYCNGIDSAQSDDGTVFSEPWDSSQWDSINPQDDATITSDTIHFSKCRPVVSEDDTIIEELSTKESNQDTLKAKKSNSRQKVATILRNPSMRDREILRHPRNKLNAPTGGPGELVRACTLQLAQDPCSTFARNIENFISCTKESREAAPQVVMRNMRQFMNGMKNYLVKHGEGKFHQEIEAARSRLKADEFLNLDAILETVMHELVVLPLREHLYGMFVDYYKRSEDIQLLAQNVKYACGRSPADFGIRATVTPPSPTSLQAISALLQRLQEAELPLEKLDLFLCIISTIFEATGCPRGQQLGADDFLPVLVYVVAKCGFVGAEIEAEFMWGLLQPTLLSGEAGYYLTALCSAVHVLKSFMASESENGTGSLDWRSSSLPACSSVLRVIIPDECNGSLQTRTLPVRPHTTTRDVCRIIAHKARITNPQDYALFKLVDGEETLLNDAECPQDVRFASKGKHCMLAYKRIDAKIAWPTTTY</sequence>
<feature type="domain" description="VPS9" evidence="7">
    <location>
        <begin position="1746"/>
        <end position="1888"/>
    </location>
</feature>
<evidence type="ECO:0000256" key="1">
    <source>
        <dbReference type="ARBA" id="ARBA00006919"/>
    </source>
</evidence>
<dbReference type="CDD" id="cd01776">
    <property type="entry name" value="RA_Rin"/>
    <property type="match status" value="1"/>
</dbReference>
<keyword evidence="8" id="KW-1185">Reference proteome</keyword>
<feature type="region of interest" description="Disordered" evidence="4">
    <location>
        <begin position="1348"/>
        <end position="1378"/>
    </location>
</feature>